<gene>
    <name evidence="1" type="ORF">RRG08_060088</name>
</gene>
<dbReference type="Proteomes" id="UP001283361">
    <property type="component" value="Unassembled WGS sequence"/>
</dbReference>
<protein>
    <submittedName>
        <fullName evidence="1">Uncharacterized protein</fullName>
    </submittedName>
</protein>
<reference evidence="1" key="1">
    <citation type="journal article" date="2023" name="G3 (Bethesda)">
        <title>A reference genome for the long-term kleptoplast-retaining sea slug Elysia crispata morphotype clarki.</title>
        <authorList>
            <person name="Eastman K.E."/>
            <person name="Pendleton A.L."/>
            <person name="Shaikh M.A."/>
            <person name="Suttiyut T."/>
            <person name="Ogas R."/>
            <person name="Tomko P."/>
            <person name="Gavelis G."/>
            <person name="Widhalm J.R."/>
            <person name="Wisecaver J.H."/>
        </authorList>
    </citation>
    <scope>NUCLEOTIDE SEQUENCE</scope>
    <source>
        <strain evidence="1">ECLA1</strain>
    </source>
</reference>
<evidence type="ECO:0000313" key="1">
    <source>
        <dbReference type="EMBL" id="KAK3785559.1"/>
    </source>
</evidence>
<dbReference type="EMBL" id="JAWDGP010002121">
    <property type="protein sequence ID" value="KAK3785559.1"/>
    <property type="molecule type" value="Genomic_DNA"/>
</dbReference>
<accession>A0AAE1ACZ5</accession>
<name>A0AAE1ACZ5_9GAST</name>
<proteinExistence type="predicted"/>
<dbReference type="AlphaFoldDB" id="A0AAE1ACZ5"/>
<organism evidence="1 2">
    <name type="scientific">Elysia crispata</name>
    <name type="common">lettuce slug</name>
    <dbReference type="NCBI Taxonomy" id="231223"/>
    <lineage>
        <taxon>Eukaryota</taxon>
        <taxon>Metazoa</taxon>
        <taxon>Spiralia</taxon>
        <taxon>Lophotrochozoa</taxon>
        <taxon>Mollusca</taxon>
        <taxon>Gastropoda</taxon>
        <taxon>Heterobranchia</taxon>
        <taxon>Euthyneura</taxon>
        <taxon>Panpulmonata</taxon>
        <taxon>Sacoglossa</taxon>
        <taxon>Placobranchoidea</taxon>
        <taxon>Plakobranchidae</taxon>
        <taxon>Elysia</taxon>
    </lineage>
</organism>
<comment type="caution">
    <text evidence="1">The sequence shown here is derived from an EMBL/GenBank/DDBJ whole genome shotgun (WGS) entry which is preliminary data.</text>
</comment>
<sequence>MKNETGKYHIMKNETVVDPRLLSTQYFKLFKPVSLNQWSPACRVQSASSINVILLTSVNQHCISNRAIRQLLGEELHLTRGLRSSNPDT</sequence>
<evidence type="ECO:0000313" key="2">
    <source>
        <dbReference type="Proteomes" id="UP001283361"/>
    </source>
</evidence>
<keyword evidence="2" id="KW-1185">Reference proteome</keyword>